<dbReference type="InterPro" id="IPR018060">
    <property type="entry name" value="HTH_AraC"/>
</dbReference>
<organism evidence="2 3">
    <name type="scientific">Stenotrophomonas lacuserhaii</name>
    <dbReference type="NCBI Taxonomy" id="2760084"/>
    <lineage>
        <taxon>Bacteria</taxon>
        <taxon>Pseudomonadati</taxon>
        <taxon>Pseudomonadota</taxon>
        <taxon>Gammaproteobacteria</taxon>
        <taxon>Lysobacterales</taxon>
        <taxon>Lysobacteraceae</taxon>
        <taxon>Stenotrophomonas</taxon>
    </lineage>
</organism>
<evidence type="ECO:0000259" key="1">
    <source>
        <dbReference type="PROSITE" id="PS01124"/>
    </source>
</evidence>
<dbReference type="Pfam" id="PF12833">
    <property type="entry name" value="HTH_18"/>
    <property type="match status" value="1"/>
</dbReference>
<dbReference type="SMART" id="SM00342">
    <property type="entry name" value="HTH_ARAC"/>
    <property type="match status" value="1"/>
</dbReference>
<dbReference type="EMBL" id="JACSQS010000009">
    <property type="protein sequence ID" value="MBD7954542.1"/>
    <property type="molecule type" value="Genomic_DNA"/>
</dbReference>
<feature type="domain" description="HTH araC/xylS-type" evidence="1">
    <location>
        <begin position="149"/>
        <end position="248"/>
    </location>
</feature>
<name>A0A8X8FSU3_9GAMM</name>
<comment type="caution">
    <text evidence="2">The sequence shown here is derived from an EMBL/GenBank/DDBJ whole genome shotgun (WGS) entry which is preliminary data.</text>
</comment>
<reference evidence="2 3" key="1">
    <citation type="submission" date="2020-08" db="EMBL/GenBank/DDBJ databases">
        <title>A Genomic Blueprint of the Chicken Gut Microbiome.</title>
        <authorList>
            <person name="Gilroy R."/>
            <person name="Ravi A."/>
            <person name="Getino M."/>
            <person name="Pursley I."/>
            <person name="Horton D.L."/>
            <person name="Alikhan N.-F."/>
            <person name="Baker D."/>
            <person name="Gharbi K."/>
            <person name="Hall N."/>
            <person name="Watson M."/>
            <person name="Adriaenssens E.M."/>
            <person name="Foster-Nyarko E."/>
            <person name="Jarju S."/>
            <person name="Secka A."/>
            <person name="Antonio M."/>
            <person name="Oren A."/>
            <person name="Chaudhuri R."/>
            <person name="La Ragione R.M."/>
            <person name="Hildebrand F."/>
            <person name="Pallen M.J."/>
        </authorList>
    </citation>
    <scope>NUCLEOTIDE SEQUENCE [LARGE SCALE GENOMIC DNA]</scope>
    <source>
        <strain evidence="2 3">Sa5BUN4</strain>
    </source>
</reference>
<dbReference type="GO" id="GO:0043565">
    <property type="term" value="F:sequence-specific DNA binding"/>
    <property type="evidence" value="ECO:0007669"/>
    <property type="project" value="InterPro"/>
</dbReference>
<proteinExistence type="predicted"/>
<evidence type="ECO:0000313" key="2">
    <source>
        <dbReference type="EMBL" id="MBD7954542.1"/>
    </source>
</evidence>
<sequence length="252" mass="27940">MSYIPLPQSPTAHPTTLSCVIPRAESVLLVADHHVADVDLGAARDYDGNSRFTIEPGGVRLLASGERQLKLLGRHVRVLAVPDSMPRLLAFHDHAKGVQRNVEGDRRTAALLAVTGALEHPNAPQNWLMNELLDDTPAFQAVAARWARREVYQLVRFVLESPDQGVQKLADRYGLSVAQFRRIGRRAFGRSLKEQLRLLRAGRVLHRYADTGATFTRLSSDFGFSSPSHFCSEIKSLLGRSPSSIYQSVHSL</sequence>
<dbReference type="RefSeq" id="WP_191770714.1">
    <property type="nucleotide sequence ID" value="NZ_JACSQS010000009.1"/>
</dbReference>
<dbReference type="AlphaFoldDB" id="A0A8X8FSU3"/>
<dbReference type="Gene3D" id="1.10.10.60">
    <property type="entry name" value="Homeodomain-like"/>
    <property type="match status" value="1"/>
</dbReference>
<dbReference type="PROSITE" id="PS01124">
    <property type="entry name" value="HTH_ARAC_FAMILY_2"/>
    <property type="match status" value="1"/>
</dbReference>
<gene>
    <name evidence="2" type="ORF">H9654_10065</name>
</gene>
<protein>
    <submittedName>
        <fullName evidence="2">Helix-turn-helix domain-containing protein</fullName>
    </submittedName>
</protein>
<dbReference type="Proteomes" id="UP000636938">
    <property type="component" value="Unassembled WGS sequence"/>
</dbReference>
<dbReference type="GO" id="GO:0003700">
    <property type="term" value="F:DNA-binding transcription factor activity"/>
    <property type="evidence" value="ECO:0007669"/>
    <property type="project" value="InterPro"/>
</dbReference>
<evidence type="ECO:0000313" key="3">
    <source>
        <dbReference type="Proteomes" id="UP000636938"/>
    </source>
</evidence>
<keyword evidence="3" id="KW-1185">Reference proteome</keyword>
<accession>A0A8X8FSU3</accession>